<comment type="caution">
    <text evidence="1">The sequence shown here is derived from an EMBL/GenBank/DDBJ whole genome shotgun (WGS) entry which is preliminary data.</text>
</comment>
<reference evidence="1 2" key="1">
    <citation type="journal article" date="2017" name="Environ. Microbiol.">
        <title>Decay of the glycolytic pathway and adaptation to intranuclear parasitism within Enterocytozoonidae microsporidia.</title>
        <authorList>
            <person name="Wiredu Boakye D."/>
            <person name="Jaroenlak P."/>
            <person name="Prachumwat A."/>
            <person name="Williams T.A."/>
            <person name="Bateman K.S."/>
            <person name="Itsathitphaisarn O."/>
            <person name="Sritunyalucksana K."/>
            <person name="Paszkiewicz K.H."/>
            <person name="Moore K.A."/>
            <person name="Stentiford G.D."/>
            <person name="Williams B.A."/>
        </authorList>
    </citation>
    <scope>NUCLEOTIDE SEQUENCE [LARGE SCALE GENOMIC DNA]</scope>
    <source>
        <strain evidence="1 2">GB1</strain>
    </source>
</reference>
<proteinExistence type="predicted"/>
<dbReference type="VEuPathDB" id="MicrosporidiaDB:A0H76_2735"/>
<keyword evidence="2" id="KW-1185">Reference proteome</keyword>
<sequence length="316" mass="36946">MIDESNKQISLKSYSARLDKNFTKDRVYLLGQIINNRFYTYNQGYDLIDTLPFEISDSEYVIGRSIDKEVSIFFESPIFNSYILQEESIKRNLNVMKSFDSKLTIINQKVKENKLYRVKIIKEEKDKRIVELYNDDEIFPGRIFKLPVNYNDIKSNLITTFIGKGKLVLQSNDVKPEIEVILVVLGSNQMVFAEINNPLEDKNLRMEFRFNNSLEKFLIAGNIYGMMKSYDFIGKNFYNVTIDKVMLGWYLLVERLEEGVFTVVLTGKNDNNQHVVEFGPYKGVMVKKQQVSKKMIGKIFDIKEDSTFSFIRTVFD</sequence>
<evidence type="ECO:0000313" key="1">
    <source>
        <dbReference type="EMBL" id="ORD97030.1"/>
    </source>
</evidence>
<protein>
    <submittedName>
        <fullName evidence="1">Uncharacterized protein</fullName>
    </submittedName>
</protein>
<dbReference type="AlphaFoldDB" id="A0A1X0QB49"/>
<dbReference type="EMBL" id="LVKB01000046">
    <property type="protein sequence ID" value="ORD97030.1"/>
    <property type="molecule type" value="Genomic_DNA"/>
</dbReference>
<organism evidence="1 2">
    <name type="scientific">Hepatospora eriocheir</name>
    <dbReference type="NCBI Taxonomy" id="1081669"/>
    <lineage>
        <taxon>Eukaryota</taxon>
        <taxon>Fungi</taxon>
        <taxon>Fungi incertae sedis</taxon>
        <taxon>Microsporidia</taxon>
        <taxon>Hepatosporidae</taxon>
        <taxon>Hepatospora</taxon>
    </lineage>
</organism>
<evidence type="ECO:0000313" key="2">
    <source>
        <dbReference type="Proteomes" id="UP000192356"/>
    </source>
</evidence>
<dbReference type="VEuPathDB" id="MicrosporidiaDB:HERIO_1077"/>
<dbReference type="Proteomes" id="UP000192356">
    <property type="component" value="Unassembled WGS sequence"/>
</dbReference>
<accession>A0A1X0QB49</accession>
<gene>
    <name evidence="1" type="ORF">HERIO_1077</name>
</gene>
<dbReference type="OrthoDB" id="412781at2759"/>
<name>A0A1X0QB49_9MICR</name>